<feature type="compositionally biased region" description="Polar residues" evidence="1">
    <location>
        <begin position="52"/>
        <end position="70"/>
    </location>
</feature>
<feature type="compositionally biased region" description="Basic and acidic residues" evidence="1">
    <location>
        <begin position="77"/>
        <end position="87"/>
    </location>
</feature>
<dbReference type="Proteomes" id="UP000220927">
    <property type="component" value="Chromosome"/>
</dbReference>
<keyword evidence="4" id="KW-1185">Reference proteome</keyword>
<evidence type="ECO:0000256" key="1">
    <source>
        <dbReference type="SAM" id="MobiDB-lite"/>
    </source>
</evidence>
<dbReference type="EMBL" id="CP034998">
    <property type="protein sequence ID" value="QAS80742.1"/>
    <property type="molecule type" value="Genomic_DNA"/>
</dbReference>
<keyword evidence="2" id="KW-0812">Transmembrane</keyword>
<gene>
    <name evidence="3" type="ORF">CO657_11780</name>
</gene>
<keyword evidence="2" id="KW-1133">Transmembrane helix</keyword>
<accession>A0AAE5TZE2</accession>
<proteinExistence type="predicted"/>
<keyword evidence="2" id="KW-0472">Membrane</keyword>
<evidence type="ECO:0000256" key="2">
    <source>
        <dbReference type="SAM" id="Phobius"/>
    </source>
</evidence>
<dbReference type="KEGG" id="rad:CO657_11780"/>
<protein>
    <submittedName>
        <fullName evidence="3">Uncharacterized protein</fullName>
    </submittedName>
</protein>
<feature type="region of interest" description="Disordered" evidence="1">
    <location>
        <begin position="48"/>
        <end position="121"/>
    </location>
</feature>
<name>A0AAE5TZE2_9HYPH</name>
<reference evidence="3 4" key="1">
    <citation type="submission" date="2019-01" db="EMBL/GenBank/DDBJ databases">
        <title>Genomic insights into the origins and evolution of symbiotic genes in the Phaseolus vulgaris microsymbionts.</title>
        <authorList>
            <person name="Tong W."/>
        </authorList>
    </citation>
    <scope>NUCLEOTIDE SEQUENCE [LARGE SCALE GENOMIC DNA]</scope>
    <source>
        <strain evidence="3 4">FH23</strain>
    </source>
</reference>
<feature type="transmembrane region" description="Helical" evidence="2">
    <location>
        <begin position="20"/>
        <end position="39"/>
    </location>
</feature>
<sequence>MIRAAVKAALPISEGYALKYFVLYTLICMVVGIVLLVIVRQTAPFKLDKPSDQTTEWSADGSATGSTDQPDNLVVRSTREPATERPAVRPSNQWDLRPTNQPTDGDPSGVRKGGRVGTPAQ</sequence>
<evidence type="ECO:0000313" key="4">
    <source>
        <dbReference type="Proteomes" id="UP000220927"/>
    </source>
</evidence>
<dbReference type="AlphaFoldDB" id="A0AAE5TZE2"/>
<evidence type="ECO:0000313" key="3">
    <source>
        <dbReference type="EMBL" id="QAS80742.1"/>
    </source>
</evidence>
<feature type="compositionally biased region" description="Polar residues" evidence="1">
    <location>
        <begin position="90"/>
        <end position="103"/>
    </location>
</feature>
<organism evidence="3 4">
    <name type="scientific">Rhizobium acidisoli</name>
    <dbReference type="NCBI Taxonomy" id="1538158"/>
    <lineage>
        <taxon>Bacteria</taxon>
        <taxon>Pseudomonadati</taxon>
        <taxon>Pseudomonadota</taxon>
        <taxon>Alphaproteobacteria</taxon>
        <taxon>Hyphomicrobiales</taxon>
        <taxon>Rhizobiaceae</taxon>
        <taxon>Rhizobium/Agrobacterium group</taxon>
        <taxon>Rhizobium</taxon>
    </lineage>
</organism>